<keyword evidence="10" id="KW-0813">Transport</keyword>
<evidence type="ECO:0000256" key="10">
    <source>
        <dbReference type="HAMAP-Rule" id="MF_00454"/>
    </source>
</evidence>
<dbReference type="Pfam" id="PF02537">
    <property type="entry name" value="CRCB"/>
    <property type="match status" value="1"/>
</dbReference>
<keyword evidence="6 10" id="KW-0407">Ion channel</keyword>
<comment type="subcellular location">
    <subcellularLocation>
        <location evidence="1 10">Cell membrane</location>
        <topology evidence="1 10">Multi-pass membrane protein</topology>
    </subcellularLocation>
</comment>
<comment type="activity regulation">
    <text evidence="10">Na(+) is not transported, but it plays an essential structural role and its presence is essential for fluoride channel function.</text>
</comment>
<evidence type="ECO:0000256" key="5">
    <source>
        <dbReference type="ARBA" id="ARBA00023136"/>
    </source>
</evidence>
<feature type="transmembrane region" description="Helical" evidence="10">
    <location>
        <begin position="87"/>
        <end position="111"/>
    </location>
</feature>
<keyword evidence="10" id="KW-0915">Sodium</keyword>
<dbReference type="EMBL" id="CAKJTG010000030">
    <property type="protein sequence ID" value="CAG9610207.1"/>
    <property type="molecule type" value="Genomic_DNA"/>
</dbReference>
<evidence type="ECO:0000256" key="7">
    <source>
        <dbReference type="ARBA" id="ARBA00035120"/>
    </source>
</evidence>
<evidence type="ECO:0000256" key="8">
    <source>
        <dbReference type="ARBA" id="ARBA00035585"/>
    </source>
</evidence>
<dbReference type="Proteomes" id="UP000789845">
    <property type="component" value="Unassembled WGS sequence"/>
</dbReference>
<protein>
    <recommendedName>
        <fullName evidence="10">Fluoride-specific ion channel FluC</fullName>
    </recommendedName>
</protein>
<proteinExistence type="inferred from homology"/>
<sequence>MIILYIGLGGLVGAILRYAISKKINKSLPYGTLFVNIFGSFLLGYLFYQGISENVYAFLGIGFCGAFTTFSTFKLEAFQLIKSKGKIVSFTYLLMSYLFGIGFAFLGYLFANQ</sequence>
<feature type="binding site" evidence="10">
    <location>
        <position position="68"/>
    </location>
    <ligand>
        <name>Na(+)</name>
        <dbReference type="ChEBI" id="CHEBI:29101"/>
        <note>structural</note>
    </ligand>
</feature>
<evidence type="ECO:0000256" key="1">
    <source>
        <dbReference type="ARBA" id="ARBA00004651"/>
    </source>
</evidence>
<dbReference type="PANTHER" id="PTHR28259:SF1">
    <property type="entry name" value="FLUORIDE EXPORT PROTEIN 1-RELATED"/>
    <property type="match status" value="1"/>
</dbReference>
<organism evidence="11 12">
    <name type="scientific">Pseudoneobacillus rhizosphaerae</name>
    <dbReference type="NCBI Taxonomy" id="2880968"/>
    <lineage>
        <taxon>Bacteria</taxon>
        <taxon>Bacillati</taxon>
        <taxon>Bacillota</taxon>
        <taxon>Bacilli</taxon>
        <taxon>Bacillales</taxon>
        <taxon>Bacillaceae</taxon>
        <taxon>Pseudoneobacillus</taxon>
    </lineage>
</organism>
<gene>
    <name evidence="11" type="primary">crcB_2</name>
    <name evidence="10" type="synonym">crcB</name>
    <name evidence="10" type="synonym">fluC</name>
    <name evidence="11" type="ORF">NEOCIP111885_03953</name>
</gene>
<reference evidence="11" key="1">
    <citation type="submission" date="2021-10" db="EMBL/GenBank/DDBJ databases">
        <authorList>
            <person name="Criscuolo A."/>
        </authorList>
    </citation>
    <scope>NUCLEOTIDE SEQUENCE</scope>
    <source>
        <strain evidence="11">CIP111885</strain>
    </source>
</reference>
<comment type="catalytic activity">
    <reaction evidence="8">
        <text>fluoride(in) = fluoride(out)</text>
        <dbReference type="Rhea" id="RHEA:76159"/>
        <dbReference type="ChEBI" id="CHEBI:17051"/>
    </reaction>
    <physiologicalReaction direction="left-to-right" evidence="8">
        <dbReference type="Rhea" id="RHEA:76160"/>
    </physiologicalReaction>
</comment>
<dbReference type="AlphaFoldDB" id="A0A9C7GDP1"/>
<keyword evidence="10" id="KW-0406">Ion transport</keyword>
<keyword evidence="3 10" id="KW-0812">Transmembrane</keyword>
<dbReference type="HAMAP" id="MF_00454">
    <property type="entry name" value="FluC"/>
    <property type="match status" value="1"/>
</dbReference>
<dbReference type="GO" id="GO:0140114">
    <property type="term" value="P:cellular detoxification of fluoride"/>
    <property type="evidence" value="ECO:0007669"/>
    <property type="project" value="UniProtKB-UniRule"/>
</dbReference>
<comment type="similarity">
    <text evidence="7 10">Belongs to the fluoride channel Fluc/FEX (TC 1.A.43) family.</text>
</comment>
<name>A0A9C7GDP1_9BACI</name>
<keyword evidence="4 10" id="KW-1133">Transmembrane helix</keyword>
<dbReference type="PANTHER" id="PTHR28259">
    <property type="entry name" value="FLUORIDE EXPORT PROTEIN 1-RELATED"/>
    <property type="match status" value="1"/>
</dbReference>
<dbReference type="InterPro" id="IPR003691">
    <property type="entry name" value="FluC"/>
</dbReference>
<keyword evidence="5 10" id="KW-0472">Membrane</keyword>
<feature type="transmembrane region" description="Helical" evidence="10">
    <location>
        <begin position="54"/>
        <end position="75"/>
    </location>
</feature>
<feature type="binding site" evidence="10">
    <location>
        <position position="65"/>
    </location>
    <ligand>
        <name>Na(+)</name>
        <dbReference type="ChEBI" id="CHEBI:29101"/>
        <note>structural</note>
    </ligand>
</feature>
<evidence type="ECO:0000256" key="2">
    <source>
        <dbReference type="ARBA" id="ARBA00022475"/>
    </source>
</evidence>
<evidence type="ECO:0000256" key="6">
    <source>
        <dbReference type="ARBA" id="ARBA00023303"/>
    </source>
</evidence>
<feature type="transmembrane region" description="Helical" evidence="10">
    <location>
        <begin position="27"/>
        <end position="48"/>
    </location>
</feature>
<keyword evidence="12" id="KW-1185">Reference proteome</keyword>
<keyword evidence="2 10" id="KW-1003">Cell membrane</keyword>
<comment type="function">
    <text evidence="9 10">Fluoride-specific ion channel. Important for reducing fluoride concentration in the cell, thus reducing its toxicity.</text>
</comment>
<dbReference type="GO" id="GO:0005886">
    <property type="term" value="C:plasma membrane"/>
    <property type="evidence" value="ECO:0007669"/>
    <property type="project" value="UniProtKB-SubCell"/>
</dbReference>
<evidence type="ECO:0000256" key="3">
    <source>
        <dbReference type="ARBA" id="ARBA00022692"/>
    </source>
</evidence>
<dbReference type="GO" id="GO:0046872">
    <property type="term" value="F:metal ion binding"/>
    <property type="evidence" value="ECO:0007669"/>
    <property type="project" value="UniProtKB-KW"/>
</dbReference>
<evidence type="ECO:0000256" key="4">
    <source>
        <dbReference type="ARBA" id="ARBA00022989"/>
    </source>
</evidence>
<dbReference type="RefSeq" id="WP_230498445.1">
    <property type="nucleotide sequence ID" value="NZ_CAKJTG010000030.1"/>
</dbReference>
<evidence type="ECO:0000256" key="9">
    <source>
        <dbReference type="ARBA" id="ARBA00049940"/>
    </source>
</evidence>
<evidence type="ECO:0000313" key="11">
    <source>
        <dbReference type="EMBL" id="CAG9610207.1"/>
    </source>
</evidence>
<keyword evidence="10" id="KW-0479">Metal-binding</keyword>
<dbReference type="GO" id="GO:0062054">
    <property type="term" value="F:fluoride channel activity"/>
    <property type="evidence" value="ECO:0007669"/>
    <property type="project" value="UniProtKB-UniRule"/>
</dbReference>
<accession>A0A9C7GDP1</accession>
<comment type="caution">
    <text evidence="11">The sequence shown here is derived from an EMBL/GenBank/DDBJ whole genome shotgun (WGS) entry which is preliminary data.</text>
</comment>
<evidence type="ECO:0000313" key="12">
    <source>
        <dbReference type="Proteomes" id="UP000789845"/>
    </source>
</evidence>